<feature type="active site" evidence="1">
    <location>
        <position position="176"/>
    </location>
</feature>
<organism evidence="3 4">
    <name type="scientific">Fasciola hepatica</name>
    <name type="common">Liver fluke</name>
    <dbReference type="NCBI Taxonomy" id="6192"/>
    <lineage>
        <taxon>Eukaryota</taxon>
        <taxon>Metazoa</taxon>
        <taxon>Spiralia</taxon>
        <taxon>Lophotrochozoa</taxon>
        <taxon>Platyhelminthes</taxon>
        <taxon>Trematoda</taxon>
        <taxon>Digenea</taxon>
        <taxon>Plagiorchiida</taxon>
        <taxon>Echinostomata</taxon>
        <taxon>Echinostomatoidea</taxon>
        <taxon>Fasciolidae</taxon>
        <taxon>Fasciola</taxon>
    </lineage>
</organism>
<dbReference type="PANTHER" id="PTHR15750">
    <property type="entry name" value="VASOHIBIN-1-LIKE ISOFORM X2"/>
    <property type="match status" value="1"/>
</dbReference>
<feature type="region of interest" description="Disordered" evidence="2">
    <location>
        <begin position="282"/>
        <end position="305"/>
    </location>
</feature>
<dbReference type="AlphaFoldDB" id="A0A4E0RD74"/>
<dbReference type="InterPro" id="IPR028131">
    <property type="entry name" value="VASH1"/>
</dbReference>
<dbReference type="PANTHER" id="PTHR15750:SF2">
    <property type="entry name" value="VASOHIBIN"/>
    <property type="match status" value="1"/>
</dbReference>
<feature type="compositionally biased region" description="Polar residues" evidence="2">
    <location>
        <begin position="282"/>
        <end position="293"/>
    </location>
</feature>
<comment type="caution">
    <text evidence="3">The sequence shown here is derived from an EMBL/GenBank/DDBJ whole genome shotgun (WGS) entry which is preliminary data.</text>
</comment>
<accession>A0A4E0RD74</accession>
<evidence type="ECO:0000313" key="4">
    <source>
        <dbReference type="Proteomes" id="UP000230066"/>
    </source>
</evidence>
<sequence length="353" mass="40605">MAGPDASRVLLLNKSGIPLDDKTFEEMFNYCLRNDAEHEQIIVALRSVYRYSTTDNLPMVKIPRIFVSTEATSKEKLENIQNYLNEFNYNYTGMQFFEVDRKATLEKQYGLAKLMIKAALPIKCLEATILGMYMTQGLKEFRRFTISFTSEFKEQPFKHVVLGVYASGRFGALGLSRRSDLMYKPLEFPTLYSLIQSYSLAYAKNFHQLVRVKIGLVIPHEPHIFETIPWKGLIISKSLLRRLEEMKRVLDQYSRVLRGQIDVLLIMEHSLRLPALSSQSNSTPEIISKQQSTRPKRNWSKGSRRRVTKLKRFAKPSCTVVQSSVFANGVGIPSDIIPKPSTKKSDPFYQIRI</sequence>
<evidence type="ECO:0000313" key="3">
    <source>
        <dbReference type="EMBL" id="THD19788.1"/>
    </source>
</evidence>
<feature type="active site" evidence="1">
    <location>
        <position position="159"/>
    </location>
</feature>
<dbReference type="EMBL" id="JXXN02005611">
    <property type="protein sequence ID" value="THD19788.1"/>
    <property type="molecule type" value="Genomic_DNA"/>
</dbReference>
<evidence type="ECO:0000256" key="1">
    <source>
        <dbReference type="PIRSR" id="PIRSR628131-1"/>
    </source>
</evidence>
<gene>
    <name evidence="3" type="ORF">D915_009535</name>
</gene>
<evidence type="ECO:0000256" key="2">
    <source>
        <dbReference type="SAM" id="MobiDB-lite"/>
    </source>
</evidence>
<feature type="compositionally biased region" description="Basic residues" evidence="2">
    <location>
        <begin position="294"/>
        <end position="305"/>
    </location>
</feature>
<protein>
    <submittedName>
        <fullName evidence="3">Vasohibin 1</fullName>
    </submittedName>
</protein>
<proteinExistence type="predicted"/>
<keyword evidence="4" id="KW-1185">Reference proteome</keyword>
<reference evidence="3" key="1">
    <citation type="submission" date="2019-03" db="EMBL/GenBank/DDBJ databases">
        <title>Improved annotation for the trematode Fasciola hepatica.</title>
        <authorList>
            <person name="Choi Y.-J."/>
            <person name="Martin J."/>
            <person name="Mitreva M."/>
        </authorList>
    </citation>
    <scope>NUCLEOTIDE SEQUENCE [LARGE SCALE GENOMIC DNA]</scope>
</reference>
<dbReference type="Proteomes" id="UP000230066">
    <property type="component" value="Unassembled WGS sequence"/>
</dbReference>
<name>A0A4E0RD74_FASHE</name>
<dbReference type="Pfam" id="PF14822">
    <property type="entry name" value="Vasohibin"/>
    <property type="match status" value="1"/>
</dbReference>
<feature type="active site" evidence="1">
    <location>
        <position position="124"/>
    </location>
</feature>
<dbReference type="GO" id="GO:0005737">
    <property type="term" value="C:cytoplasm"/>
    <property type="evidence" value="ECO:0007669"/>
    <property type="project" value="InterPro"/>
</dbReference>